<dbReference type="GO" id="GO:0005739">
    <property type="term" value="C:mitochondrion"/>
    <property type="evidence" value="ECO:0007669"/>
    <property type="project" value="TreeGrafter"/>
</dbReference>
<dbReference type="GO" id="GO:0005829">
    <property type="term" value="C:cytosol"/>
    <property type="evidence" value="ECO:0007669"/>
    <property type="project" value="TreeGrafter"/>
</dbReference>
<dbReference type="GO" id="GO:0003723">
    <property type="term" value="F:RNA binding"/>
    <property type="evidence" value="ECO:0007669"/>
    <property type="project" value="InterPro"/>
</dbReference>
<dbReference type="EC" id="6.1.1.1" evidence="2"/>
<keyword evidence="3" id="KW-1185">Reference proteome</keyword>
<dbReference type="GO" id="GO:0004831">
    <property type="term" value="F:tyrosine-tRNA ligase activity"/>
    <property type="evidence" value="ECO:0007669"/>
    <property type="project" value="UniProtKB-EC"/>
</dbReference>
<protein>
    <submittedName>
        <fullName evidence="2">Tyrosine--tRNA ligase, mitochondrial</fullName>
        <ecNumber evidence="2">6.1.1.1</ecNumber>
    </submittedName>
</protein>
<dbReference type="GO" id="GO:0043039">
    <property type="term" value="P:tRNA aminoacylation"/>
    <property type="evidence" value="ECO:0007669"/>
    <property type="project" value="TreeGrafter"/>
</dbReference>
<accession>A0AAN9A0J6</accession>
<evidence type="ECO:0000313" key="2">
    <source>
        <dbReference type="EMBL" id="KAK7070014.1"/>
    </source>
</evidence>
<dbReference type="InterPro" id="IPR024088">
    <property type="entry name" value="Tyr-tRNA-ligase_bac-type"/>
</dbReference>
<dbReference type="EMBL" id="JAXCGZ010015603">
    <property type="protein sequence ID" value="KAK7070014.1"/>
    <property type="molecule type" value="Genomic_DNA"/>
</dbReference>
<keyword evidence="2" id="KW-0436">Ligase</keyword>
<evidence type="ECO:0000313" key="3">
    <source>
        <dbReference type="Proteomes" id="UP001381693"/>
    </source>
</evidence>
<comment type="caution">
    <text evidence="2">The sequence shown here is derived from an EMBL/GenBank/DDBJ whole genome shotgun (WGS) entry which is preliminary data.</text>
</comment>
<dbReference type="Pfam" id="PF22421">
    <property type="entry name" value="SYY_C-terminal"/>
    <property type="match status" value="1"/>
</dbReference>
<sequence length="93" mass="10230">MSSEELEHIFKSASSASLMLNPGTSILKMAMDAGCFIDENDARRIITAGGFYVNLCRVNNPDLVLIPGAHVLPSGISVLRVGKKNYYLIKWMQ</sequence>
<dbReference type="PANTHER" id="PTHR11766:SF0">
    <property type="entry name" value="TYROSINE--TRNA LIGASE, MITOCHONDRIAL"/>
    <property type="match status" value="1"/>
</dbReference>
<name>A0AAN9A0J6_HALRR</name>
<feature type="domain" description="Tyrosine--tRNA ligase SYY-like C-terminal" evidence="1">
    <location>
        <begin position="5"/>
        <end position="89"/>
    </location>
</feature>
<proteinExistence type="predicted"/>
<dbReference type="PANTHER" id="PTHR11766">
    <property type="entry name" value="TYROSYL-TRNA SYNTHETASE"/>
    <property type="match status" value="1"/>
</dbReference>
<dbReference type="FunFam" id="3.10.290.10:FF:000017">
    <property type="entry name" value="Tyrosine--tRNA ligase"/>
    <property type="match status" value="1"/>
</dbReference>
<dbReference type="Proteomes" id="UP001381693">
    <property type="component" value="Unassembled WGS sequence"/>
</dbReference>
<dbReference type="InterPro" id="IPR036986">
    <property type="entry name" value="S4_RNA-bd_sf"/>
</dbReference>
<evidence type="ECO:0000259" key="1">
    <source>
        <dbReference type="Pfam" id="PF22421"/>
    </source>
</evidence>
<dbReference type="InterPro" id="IPR054608">
    <property type="entry name" value="SYY-like_C"/>
</dbReference>
<reference evidence="2 3" key="1">
    <citation type="submission" date="2023-11" db="EMBL/GenBank/DDBJ databases">
        <title>Halocaridina rubra genome assembly.</title>
        <authorList>
            <person name="Smith C."/>
        </authorList>
    </citation>
    <scope>NUCLEOTIDE SEQUENCE [LARGE SCALE GENOMIC DNA]</scope>
    <source>
        <strain evidence="2">EP-1</strain>
        <tissue evidence="2">Whole</tissue>
    </source>
</reference>
<dbReference type="SUPFAM" id="SSF55174">
    <property type="entry name" value="Alpha-L RNA-binding motif"/>
    <property type="match status" value="1"/>
</dbReference>
<organism evidence="2 3">
    <name type="scientific">Halocaridina rubra</name>
    <name type="common">Hawaiian red shrimp</name>
    <dbReference type="NCBI Taxonomy" id="373956"/>
    <lineage>
        <taxon>Eukaryota</taxon>
        <taxon>Metazoa</taxon>
        <taxon>Ecdysozoa</taxon>
        <taxon>Arthropoda</taxon>
        <taxon>Crustacea</taxon>
        <taxon>Multicrustacea</taxon>
        <taxon>Malacostraca</taxon>
        <taxon>Eumalacostraca</taxon>
        <taxon>Eucarida</taxon>
        <taxon>Decapoda</taxon>
        <taxon>Pleocyemata</taxon>
        <taxon>Caridea</taxon>
        <taxon>Atyoidea</taxon>
        <taxon>Atyidae</taxon>
        <taxon>Halocaridina</taxon>
    </lineage>
</organism>
<dbReference type="AlphaFoldDB" id="A0AAN9A0J6"/>
<dbReference type="Gene3D" id="3.10.290.10">
    <property type="entry name" value="RNA-binding S4 domain"/>
    <property type="match status" value="1"/>
</dbReference>
<gene>
    <name evidence="2" type="primary">YARS2_1</name>
    <name evidence="2" type="ORF">SK128_003692</name>
</gene>